<reference evidence="2" key="1">
    <citation type="journal article" date="2023" name="Mol. Biol. Evol.">
        <title>Third-Generation Sequencing Reveals the Adaptive Role of the Epigenome in Three Deep-Sea Polychaetes.</title>
        <authorList>
            <person name="Perez M."/>
            <person name="Aroh O."/>
            <person name="Sun Y."/>
            <person name="Lan Y."/>
            <person name="Juniper S.K."/>
            <person name="Young C.R."/>
            <person name="Angers B."/>
            <person name="Qian P.Y."/>
        </authorList>
    </citation>
    <scope>NUCLEOTIDE SEQUENCE</scope>
    <source>
        <strain evidence="2">P08H-3</strain>
    </source>
</reference>
<sequence>MLPGYFVAIYLCAAAGLCTGSGVTFVERNSFVKLRSEGLASIGYVASRDPDDYVNKMAMTFGQLRLLTPLDLDLFKTGSSTFDIQPSGFRKHRNLNVHGMSMILDIPALGIVLTMKGSILKQNGLLRVGDDVSVGLRRGDVMLSLELMPTYDDQTCIACQVDAGHVIQLEFDVSHTGSPQFSQLNEDNAFLVLAMYSITCLSASYQLSRKRPKKDQ</sequence>
<feature type="transmembrane region" description="Helical" evidence="1">
    <location>
        <begin position="6"/>
        <end position="26"/>
    </location>
</feature>
<organism evidence="2 3">
    <name type="scientific">Paralvinella palmiformis</name>
    <dbReference type="NCBI Taxonomy" id="53620"/>
    <lineage>
        <taxon>Eukaryota</taxon>
        <taxon>Metazoa</taxon>
        <taxon>Spiralia</taxon>
        <taxon>Lophotrochozoa</taxon>
        <taxon>Annelida</taxon>
        <taxon>Polychaeta</taxon>
        <taxon>Sedentaria</taxon>
        <taxon>Canalipalpata</taxon>
        <taxon>Terebellida</taxon>
        <taxon>Terebelliformia</taxon>
        <taxon>Alvinellidae</taxon>
        <taxon>Paralvinella</taxon>
    </lineage>
</organism>
<accession>A0AAD9K737</accession>
<dbReference type="EMBL" id="JAODUP010000042">
    <property type="protein sequence ID" value="KAK2166096.1"/>
    <property type="molecule type" value="Genomic_DNA"/>
</dbReference>
<evidence type="ECO:0000313" key="3">
    <source>
        <dbReference type="Proteomes" id="UP001208570"/>
    </source>
</evidence>
<evidence type="ECO:0000313" key="2">
    <source>
        <dbReference type="EMBL" id="KAK2166096.1"/>
    </source>
</evidence>
<dbReference type="AlphaFoldDB" id="A0AAD9K737"/>
<keyword evidence="1" id="KW-0472">Membrane</keyword>
<comment type="caution">
    <text evidence="2">The sequence shown here is derived from an EMBL/GenBank/DDBJ whole genome shotgun (WGS) entry which is preliminary data.</text>
</comment>
<proteinExistence type="predicted"/>
<evidence type="ECO:0000256" key="1">
    <source>
        <dbReference type="SAM" id="Phobius"/>
    </source>
</evidence>
<name>A0AAD9K737_9ANNE</name>
<keyword evidence="3" id="KW-1185">Reference proteome</keyword>
<dbReference type="Proteomes" id="UP001208570">
    <property type="component" value="Unassembled WGS sequence"/>
</dbReference>
<protein>
    <submittedName>
        <fullName evidence="2">Uncharacterized protein</fullName>
    </submittedName>
</protein>
<keyword evidence="1" id="KW-0812">Transmembrane</keyword>
<keyword evidence="1" id="KW-1133">Transmembrane helix</keyword>
<gene>
    <name evidence="2" type="ORF">LSH36_42g08024</name>
</gene>